<dbReference type="EMBL" id="CP036282">
    <property type="protein sequence ID" value="QDL56233.1"/>
    <property type="molecule type" value="Genomic_DNA"/>
</dbReference>
<dbReference type="Gene3D" id="3.30.429.10">
    <property type="entry name" value="Macrophage Migration Inhibitory Factor"/>
    <property type="match status" value="2"/>
</dbReference>
<dbReference type="Proteomes" id="UP000317365">
    <property type="component" value="Chromosome"/>
</dbReference>
<dbReference type="PANTHER" id="PTHR35530">
    <property type="entry name" value="TAUTOMERASE-RELATED"/>
    <property type="match status" value="1"/>
</dbReference>
<dbReference type="PANTHER" id="PTHR35530:SF1">
    <property type="entry name" value="2-HYDROXYMUCONATE TAUTOMERASE"/>
    <property type="match status" value="1"/>
</dbReference>
<reference evidence="2" key="2">
    <citation type="journal article" date="2020" name="Int. J. Syst. Evol. Microbiol.">
        <title>Genomic insights into a novel species Rhodoferax aquaticus sp. nov., isolated from freshwater.</title>
        <authorList>
            <person name="Li T."/>
            <person name="Zhuo Y."/>
            <person name="Jin C.Z."/>
            <person name="Wu X."/>
            <person name="Ko S.R."/>
            <person name="Jin F.J."/>
            <person name="Ahn C.Y."/>
            <person name="Oh H.M."/>
            <person name="Lee H.G."/>
            <person name="Jin L."/>
        </authorList>
    </citation>
    <scope>NUCLEOTIDE SEQUENCE [LARGE SCALE GENOMIC DNA]</scope>
    <source>
        <strain evidence="2">Gr-4</strain>
    </source>
</reference>
<reference evidence="2" key="1">
    <citation type="submission" date="2019-02" db="EMBL/GenBank/DDBJ databases">
        <title>Complete genome sequence of Rhodoferax sp. Gr-4.</title>
        <authorList>
            <person name="Jin L."/>
        </authorList>
    </citation>
    <scope>NUCLEOTIDE SEQUENCE [LARGE SCALE GENOMIC DNA]</scope>
    <source>
        <strain evidence="2">Gr-4</strain>
    </source>
</reference>
<dbReference type="AlphaFoldDB" id="A0A515EUI8"/>
<protein>
    <submittedName>
        <fullName evidence="1">4-oxalocrotonate tautomerase</fullName>
    </submittedName>
</protein>
<accession>A0A515EUI8</accession>
<dbReference type="InterPro" id="IPR014347">
    <property type="entry name" value="Tautomerase/MIF_sf"/>
</dbReference>
<dbReference type="KEGG" id="rhg:EXZ61_19855"/>
<gene>
    <name evidence="1" type="ORF">EXZ61_19855</name>
</gene>
<evidence type="ECO:0000313" key="2">
    <source>
        <dbReference type="Proteomes" id="UP000317365"/>
    </source>
</evidence>
<evidence type="ECO:0000313" key="1">
    <source>
        <dbReference type="EMBL" id="QDL56233.1"/>
    </source>
</evidence>
<proteinExistence type="predicted"/>
<name>A0A515EUI8_9BURK</name>
<sequence>MGQGLHGLAQCAGLWIAPKPGCVGSAQFQPHPVRSTVMPTLLLKVSPLQNPAEYHALATELTQLTAEVLHKLRGVTVVIIEDIPAARWHIGGQVVDRPTAFLEISITAGTNTDAEKAAFVAKAYAAIQAVLAPWGSLAQASYVVVRELPAANWGFGGQTQAGRRAALAMA</sequence>
<dbReference type="SUPFAM" id="SSF55331">
    <property type="entry name" value="Tautomerase/MIF"/>
    <property type="match status" value="1"/>
</dbReference>
<keyword evidence="2" id="KW-1185">Reference proteome</keyword>
<organism evidence="1 2">
    <name type="scientific">Rhodoferax aquaticus</name>
    <dbReference type="NCBI Taxonomy" id="2527691"/>
    <lineage>
        <taxon>Bacteria</taxon>
        <taxon>Pseudomonadati</taxon>
        <taxon>Pseudomonadota</taxon>
        <taxon>Betaproteobacteria</taxon>
        <taxon>Burkholderiales</taxon>
        <taxon>Comamonadaceae</taxon>
        <taxon>Rhodoferax</taxon>
    </lineage>
</organism>